<feature type="domain" description="SH3b" evidence="2">
    <location>
        <begin position="90"/>
        <end position="153"/>
    </location>
</feature>
<dbReference type="GO" id="GO:0016787">
    <property type="term" value="F:hydrolase activity"/>
    <property type="evidence" value="ECO:0007669"/>
    <property type="project" value="UniProtKB-KW"/>
</dbReference>
<dbReference type="SUPFAM" id="SSF52266">
    <property type="entry name" value="SGNH hydrolase"/>
    <property type="match status" value="1"/>
</dbReference>
<dbReference type="Gene3D" id="3.40.50.1110">
    <property type="entry name" value="SGNH hydrolase"/>
    <property type="match status" value="1"/>
</dbReference>
<evidence type="ECO:0000313" key="4">
    <source>
        <dbReference type="Proteomes" id="UP000183047"/>
    </source>
</evidence>
<organism evidence="3 4">
    <name type="scientific">Butyrivibrio hungatei</name>
    <dbReference type="NCBI Taxonomy" id="185008"/>
    <lineage>
        <taxon>Bacteria</taxon>
        <taxon>Bacillati</taxon>
        <taxon>Bacillota</taxon>
        <taxon>Clostridia</taxon>
        <taxon>Lachnospirales</taxon>
        <taxon>Lachnospiraceae</taxon>
        <taxon>Butyrivibrio</taxon>
    </lineage>
</organism>
<keyword evidence="4" id="KW-1185">Reference proteome</keyword>
<dbReference type="PANTHER" id="PTHR34408">
    <property type="entry name" value="FAMILY PROTEIN, PUTATIVE-RELATED"/>
    <property type="match status" value="1"/>
</dbReference>
<dbReference type="Pfam" id="PF08239">
    <property type="entry name" value="SH3_3"/>
    <property type="match status" value="1"/>
</dbReference>
<proteinExistence type="predicted"/>
<dbReference type="Gene3D" id="2.30.30.40">
    <property type="entry name" value="SH3 Domains"/>
    <property type="match status" value="1"/>
</dbReference>
<dbReference type="AlphaFoldDB" id="A0A1G5DQ88"/>
<evidence type="ECO:0000256" key="1">
    <source>
        <dbReference type="SAM" id="SignalP"/>
    </source>
</evidence>
<dbReference type="InterPro" id="IPR003646">
    <property type="entry name" value="SH3-like_bac-type"/>
</dbReference>
<reference evidence="4" key="1">
    <citation type="submission" date="2016-10" db="EMBL/GenBank/DDBJ databases">
        <authorList>
            <person name="Varghese N."/>
            <person name="Submissions S."/>
        </authorList>
    </citation>
    <scope>NUCLEOTIDE SEQUENCE [LARGE SCALE GENOMIC DNA]</scope>
    <source>
        <strain evidence="4">XBD2006</strain>
    </source>
</reference>
<dbReference type="InterPro" id="IPR036514">
    <property type="entry name" value="SGNH_hydro_sf"/>
</dbReference>
<name>A0A1G5DQ88_9FIRM</name>
<protein>
    <submittedName>
        <fullName evidence="3">GDSL-like Lipase/Acylhydrolase</fullName>
    </submittedName>
</protein>
<feature type="chain" id="PRO_5010296015" evidence="1">
    <location>
        <begin position="32"/>
        <end position="316"/>
    </location>
</feature>
<dbReference type="SMART" id="SM00287">
    <property type="entry name" value="SH3b"/>
    <property type="match status" value="1"/>
</dbReference>
<evidence type="ECO:0000313" key="3">
    <source>
        <dbReference type="EMBL" id="SCY16953.1"/>
    </source>
</evidence>
<sequence length="316" mass="33738">MKLKDLKNKNLILVSGALLVTSLAVCGAAFATDEIKVSATEAVIASTEGVPVQPEIASTEGSSVIAEESSASASSSAEPIDPNVVIHYEVPASMFASATVNVRNGAGIQCEKIGKLSWGAQVTVTGETGSGWYEIAYKDGIGYVSKDYVSTGIPGVPFLFVGDSRTVQLKTAVGSTDKAYVAKVGEGYSWFKNTALPQIPNYAGNGTTMIINFGVNDLANASKYIKLVNSNIDAWTEAGIKVYYAAVTPVKNCKTVSNDQIERFNAKLKSQLDPRVTWIDGYSYLKQNGFSTGDGLHYNNSTYKSLYSYYMSVIDA</sequence>
<feature type="signal peptide" evidence="1">
    <location>
        <begin position="1"/>
        <end position="31"/>
    </location>
</feature>
<evidence type="ECO:0000259" key="2">
    <source>
        <dbReference type="PROSITE" id="PS51781"/>
    </source>
</evidence>
<dbReference type="PANTHER" id="PTHR34408:SF1">
    <property type="entry name" value="GLYCOSYL HYDROLASE FAMILY 19 DOMAIN-CONTAINING PROTEIN HI_1415"/>
    <property type="match status" value="1"/>
</dbReference>
<keyword evidence="1" id="KW-0732">Signal</keyword>
<accession>A0A1G5DQ88</accession>
<dbReference type="RefSeq" id="WP_074462222.1">
    <property type="nucleotide sequence ID" value="NZ_FMUR01000009.1"/>
</dbReference>
<dbReference type="InterPro" id="IPR052354">
    <property type="entry name" value="Cell_Wall_Dynamics_Protein"/>
</dbReference>
<gene>
    <name evidence="3" type="ORF">SAMN02910451_01596</name>
</gene>
<keyword evidence="3" id="KW-0378">Hydrolase</keyword>
<dbReference type="Proteomes" id="UP000183047">
    <property type="component" value="Unassembled WGS sequence"/>
</dbReference>
<dbReference type="EMBL" id="FMUR01000009">
    <property type="protein sequence ID" value="SCY16953.1"/>
    <property type="molecule type" value="Genomic_DNA"/>
</dbReference>
<dbReference type="PROSITE" id="PS51781">
    <property type="entry name" value="SH3B"/>
    <property type="match status" value="1"/>
</dbReference>